<dbReference type="EMBL" id="BRZM01000037">
    <property type="protein sequence ID" value="GLD59503.1"/>
    <property type="molecule type" value="Genomic_DNA"/>
</dbReference>
<proteinExistence type="predicted"/>
<evidence type="ECO:0000313" key="3">
    <source>
        <dbReference type="Proteomes" id="UP001279410"/>
    </source>
</evidence>
<evidence type="ECO:0000256" key="1">
    <source>
        <dbReference type="SAM" id="MobiDB-lite"/>
    </source>
</evidence>
<feature type="compositionally biased region" description="Pro residues" evidence="1">
    <location>
        <begin position="35"/>
        <end position="53"/>
    </location>
</feature>
<feature type="compositionally biased region" description="Polar residues" evidence="1">
    <location>
        <begin position="11"/>
        <end position="26"/>
    </location>
</feature>
<gene>
    <name evidence="2" type="ORF">AKAME5_001149900</name>
</gene>
<sequence>MELKCILVANLRTSPSNPSSLSTRPSPSNPSSQPVYPPRPQQPKQPVYPPKPQQPSYLAKPSVTQSKAGMWDFALSQDGAAFDPNEQPTDSAQPRSYDSWPATFQHQYLRSLRVHQ</sequence>
<evidence type="ECO:0000313" key="2">
    <source>
        <dbReference type="EMBL" id="GLD59503.1"/>
    </source>
</evidence>
<organism evidence="2 3">
    <name type="scientific">Lates japonicus</name>
    <name type="common">Japanese lates</name>
    <dbReference type="NCBI Taxonomy" id="270547"/>
    <lineage>
        <taxon>Eukaryota</taxon>
        <taxon>Metazoa</taxon>
        <taxon>Chordata</taxon>
        <taxon>Craniata</taxon>
        <taxon>Vertebrata</taxon>
        <taxon>Euteleostomi</taxon>
        <taxon>Actinopterygii</taxon>
        <taxon>Neopterygii</taxon>
        <taxon>Teleostei</taxon>
        <taxon>Neoteleostei</taxon>
        <taxon>Acanthomorphata</taxon>
        <taxon>Carangaria</taxon>
        <taxon>Carangaria incertae sedis</taxon>
        <taxon>Centropomidae</taxon>
        <taxon>Lates</taxon>
    </lineage>
</organism>
<reference evidence="2" key="1">
    <citation type="submission" date="2022-08" db="EMBL/GenBank/DDBJ databases">
        <title>Genome sequencing of akame (Lates japonicus).</title>
        <authorList>
            <person name="Hashiguchi Y."/>
            <person name="Takahashi H."/>
        </authorList>
    </citation>
    <scope>NUCLEOTIDE SEQUENCE</scope>
    <source>
        <strain evidence="2">Kochi</strain>
    </source>
</reference>
<comment type="caution">
    <text evidence="2">The sequence shown here is derived from an EMBL/GenBank/DDBJ whole genome shotgun (WGS) entry which is preliminary data.</text>
</comment>
<name>A0AAD3MR25_LATJO</name>
<accession>A0AAD3MR25</accession>
<keyword evidence="3" id="KW-1185">Reference proteome</keyword>
<protein>
    <submittedName>
        <fullName evidence="2">Proline-rich protein 4-like protein</fullName>
    </submittedName>
</protein>
<feature type="compositionally biased region" description="Polar residues" evidence="1">
    <location>
        <begin position="86"/>
        <end position="100"/>
    </location>
</feature>
<dbReference type="AlphaFoldDB" id="A0AAD3MR25"/>
<feature type="region of interest" description="Disordered" evidence="1">
    <location>
        <begin position="9"/>
        <end position="100"/>
    </location>
</feature>
<dbReference type="Proteomes" id="UP001279410">
    <property type="component" value="Unassembled WGS sequence"/>
</dbReference>